<dbReference type="AlphaFoldDB" id="A0AAV5DQN9"/>
<dbReference type="PANTHER" id="PTHR36617">
    <property type="entry name" value="PROTEIN, PUTATIVE-RELATED"/>
    <property type="match status" value="1"/>
</dbReference>
<name>A0AAV5DQN9_ELECO</name>
<gene>
    <name evidence="1" type="primary">ga31174</name>
    <name evidence="1" type="ORF">PR202_ga31174</name>
</gene>
<reference evidence="1" key="1">
    <citation type="journal article" date="2018" name="DNA Res.">
        <title>Multiple hybrid de novo genome assembly of finger millet, an orphan allotetraploid crop.</title>
        <authorList>
            <person name="Hatakeyama M."/>
            <person name="Aluri S."/>
            <person name="Balachadran M.T."/>
            <person name="Sivarajan S.R."/>
            <person name="Patrignani A."/>
            <person name="Gruter S."/>
            <person name="Poveda L."/>
            <person name="Shimizu-Inatsugi R."/>
            <person name="Baeten J."/>
            <person name="Francoijs K.J."/>
            <person name="Nataraja K.N."/>
            <person name="Reddy Y.A.N."/>
            <person name="Phadnis S."/>
            <person name="Ravikumar R.L."/>
            <person name="Schlapbach R."/>
            <person name="Sreeman S.M."/>
            <person name="Shimizu K.K."/>
        </authorList>
    </citation>
    <scope>NUCLEOTIDE SEQUENCE</scope>
</reference>
<evidence type="ECO:0000313" key="2">
    <source>
        <dbReference type="Proteomes" id="UP001054889"/>
    </source>
</evidence>
<proteinExistence type="predicted"/>
<reference evidence="1" key="2">
    <citation type="submission" date="2021-12" db="EMBL/GenBank/DDBJ databases">
        <title>Resequencing data analysis of finger millet.</title>
        <authorList>
            <person name="Hatakeyama M."/>
            <person name="Aluri S."/>
            <person name="Balachadran M.T."/>
            <person name="Sivarajan S.R."/>
            <person name="Poveda L."/>
            <person name="Shimizu-Inatsugi R."/>
            <person name="Schlapbach R."/>
            <person name="Sreeman S.M."/>
            <person name="Shimizu K.K."/>
        </authorList>
    </citation>
    <scope>NUCLEOTIDE SEQUENCE</scope>
</reference>
<dbReference type="Proteomes" id="UP001054889">
    <property type="component" value="Unassembled WGS sequence"/>
</dbReference>
<organism evidence="1 2">
    <name type="scientific">Eleusine coracana subsp. coracana</name>
    <dbReference type="NCBI Taxonomy" id="191504"/>
    <lineage>
        <taxon>Eukaryota</taxon>
        <taxon>Viridiplantae</taxon>
        <taxon>Streptophyta</taxon>
        <taxon>Embryophyta</taxon>
        <taxon>Tracheophyta</taxon>
        <taxon>Spermatophyta</taxon>
        <taxon>Magnoliopsida</taxon>
        <taxon>Liliopsida</taxon>
        <taxon>Poales</taxon>
        <taxon>Poaceae</taxon>
        <taxon>PACMAD clade</taxon>
        <taxon>Chloridoideae</taxon>
        <taxon>Cynodonteae</taxon>
        <taxon>Eleusininae</taxon>
        <taxon>Eleusine</taxon>
    </lineage>
</organism>
<evidence type="ECO:0000313" key="1">
    <source>
        <dbReference type="EMBL" id="GJN12858.1"/>
    </source>
</evidence>
<comment type="caution">
    <text evidence="1">The sequence shown here is derived from an EMBL/GenBank/DDBJ whole genome shotgun (WGS) entry which is preliminary data.</text>
</comment>
<dbReference type="PANTHER" id="PTHR36617:SF17">
    <property type="entry name" value="OS01G0114800 PROTEIN"/>
    <property type="match status" value="1"/>
</dbReference>
<sequence>MFAISVVTEIGNGNNTLFCSDRWIHGCSISDLAPSLLVAVAPRVVKNRAVAEAFTDQRWEQDIRGALSAEAYYEYYQLWALLLEFQLGVEEHQHSWVHDSSGSYSSKSAYRAYFQGSVVAVLGTGVLTAIGLSNAAPRHREQSFVEWWCKVERKASKPRRKGVNSAIILGAWTPWKTSNSCVFDGASPNMQAALNRFRDEAHWWGLAGAKKLQELNLGRVGNVS</sequence>
<accession>A0AAV5DQN9</accession>
<keyword evidence="2" id="KW-1185">Reference proteome</keyword>
<protein>
    <submittedName>
        <fullName evidence="1">Uncharacterized protein</fullName>
    </submittedName>
</protein>
<dbReference type="EMBL" id="BQKI01000026">
    <property type="protein sequence ID" value="GJN12858.1"/>
    <property type="molecule type" value="Genomic_DNA"/>
</dbReference>